<dbReference type="EMBL" id="CAJNDS010002595">
    <property type="protein sequence ID" value="CAE7538509.1"/>
    <property type="molecule type" value="Genomic_DNA"/>
</dbReference>
<evidence type="ECO:0000313" key="2">
    <source>
        <dbReference type="Proteomes" id="UP000604046"/>
    </source>
</evidence>
<gene>
    <name evidence="1" type="ORF">SNAT2548_LOCUS30189</name>
</gene>
<dbReference type="Proteomes" id="UP000604046">
    <property type="component" value="Unassembled WGS sequence"/>
</dbReference>
<name>A0A812TRE6_9DINO</name>
<dbReference type="AlphaFoldDB" id="A0A812TRE6"/>
<proteinExistence type="predicted"/>
<reference evidence="1" key="1">
    <citation type="submission" date="2021-02" db="EMBL/GenBank/DDBJ databases">
        <authorList>
            <person name="Dougan E. K."/>
            <person name="Rhodes N."/>
            <person name="Thang M."/>
            <person name="Chan C."/>
        </authorList>
    </citation>
    <scope>NUCLEOTIDE SEQUENCE</scope>
</reference>
<accession>A0A812TRE6</accession>
<sequence length="132" mass="14249">MGGRLPTLVEAFDKRKAMQNWSLLAFATRHPPEFLRRAGVHSGPSTDHRHDIPRCWGLAGAQVTTETQNVFKSAGGHLFAIAPLLAGRFGFVDASFSVSTLQTLGHAPLLAPGGLYSLCSCKEDVDSGRFEL</sequence>
<comment type="caution">
    <text evidence="1">The sequence shown here is derived from an EMBL/GenBank/DDBJ whole genome shotgun (WGS) entry which is preliminary data.</text>
</comment>
<keyword evidence="2" id="KW-1185">Reference proteome</keyword>
<organism evidence="1 2">
    <name type="scientific">Symbiodinium natans</name>
    <dbReference type="NCBI Taxonomy" id="878477"/>
    <lineage>
        <taxon>Eukaryota</taxon>
        <taxon>Sar</taxon>
        <taxon>Alveolata</taxon>
        <taxon>Dinophyceae</taxon>
        <taxon>Suessiales</taxon>
        <taxon>Symbiodiniaceae</taxon>
        <taxon>Symbiodinium</taxon>
    </lineage>
</organism>
<evidence type="ECO:0000313" key="1">
    <source>
        <dbReference type="EMBL" id="CAE7538509.1"/>
    </source>
</evidence>
<protein>
    <submittedName>
        <fullName evidence="1">Uncharacterized protein</fullName>
    </submittedName>
</protein>